<evidence type="ECO:0000313" key="6">
    <source>
        <dbReference type="Ensembl" id="ENSFHEP00000024137.1"/>
    </source>
</evidence>
<keyword evidence="4" id="KW-0472">Membrane</keyword>
<keyword evidence="1" id="KW-0732">Signal</keyword>
<dbReference type="SMART" id="SM00408">
    <property type="entry name" value="IGc2"/>
    <property type="match status" value="5"/>
</dbReference>
<protein>
    <submittedName>
        <fullName evidence="6">Hemicentin-1-like</fullName>
    </submittedName>
</protein>
<dbReference type="Pfam" id="PF13927">
    <property type="entry name" value="Ig_3"/>
    <property type="match status" value="3"/>
</dbReference>
<feature type="region of interest" description="Disordered" evidence="3">
    <location>
        <begin position="605"/>
        <end position="656"/>
    </location>
</feature>
<dbReference type="Proteomes" id="UP000265000">
    <property type="component" value="Unplaced"/>
</dbReference>
<feature type="compositionally biased region" description="Polar residues" evidence="3">
    <location>
        <begin position="617"/>
        <end position="656"/>
    </location>
</feature>
<evidence type="ECO:0000313" key="7">
    <source>
        <dbReference type="Proteomes" id="UP000265000"/>
    </source>
</evidence>
<feature type="domain" description="Ig-like" evidence="5">
    <location>
        <begin position="173"/>
        <end position="246"/>
    </location>
</feature>
<feature type="domain" description="Ig-like" evidence="5">
    <location>
        <begin position="447"/>
        <end position="514"/>
    </location>
</feature>
<dbReference type="STRING" id="8078.ENSFHEP00000024137"/>
<dbReference type="SMART" id="SM00409">
    <property type="entry name" value="IG"/>
    <property type="match status" value="5"/>
</dbReference>
<name>A0A3Q2QCX0_FUNHE</name>
<dbReference type="InterPro" id="IPR007110">
    <property type="entry name" value="Ig-like_dom"/>
</dbReference>
<keyword evidence="4" id="KW-0812">Transmembrane</keyword>
<dbReference type="GO" id="GO:0009897">
    <property type="term" value="C:external side of plasma membrane"/>
    <property type="evidence" value="ECO:0007669"/>
    <property type="project" value="TreeGrafter"/>
</dbReference>
<reference evidence="6" key="2">
    <citation type="submission" date="2025-09" db="UniProtKB">
        <authorList>
            <consortium name="Ensembl"/>
        </authorList>
    </citation>
    <scope>IDENTIFICATION</scope>
</reference>
<feature type="domain" description="Ig-like" evidence="5">
    <location>
        <begin position="262"/>
        <end position="349"/>
    </location>
</feature>
<evidence type="ECO:0000256" key="3">
    <source>
        <dbReference type="SAM" id="MobiDB-lite"/>
    </source>
</evidence>
<feature type="transmembrane region" description="Helical" evidence="4">
    <location>
        <begin position="541"/>
        <end position="566"/>
    </location>
</feature>
<dbReference type="InterPro" id="IPR003598">
    <property type="entry name" value="Ig_sub2"/>
</dbReference>
<keyword evidence="4" id="KW-1133">Transmembrane helix</keyword>
<evidence type="ECO:0000256" key="4">
    <source>
        <dbReference type="SAM" id="Phobius"/>
    </source>
</evidence>
<evidence type="ECO:0000259" key="5">
    <source>
        <dbReference type="PROSITE" id="PS50835"/>
    </source>
</evidence>
<proteinExistence type="predicted"/>
<dbReference type="GO" id="GO:0004888">
    <property type="term" value="F:transmembrane signaling receptor activity"/>
    <property type="evidence" value="ECO:0007669"/>
    <property type="project" value="TreeGrafter"/>
</dbReference>
<organism evidence="6 7">
    <name type="scientific">Fundulus heteroclitus</name>
    <name type="common">Killifish</name>
    <name type="synonym">Mummichog</name>
    <dbReference type="NCBI Taxonomy" id="8078"/>
    <lineage>
        <taxon>Eukaryota</taxon>
        <taxon>Metazoa</taxon>
        <taxon>Chordata</taxon>
        <taxon>Craniata</taxon>
        <taxon>Vertebrata</taxon>
        <taxon>Euteleostomi</taxon>
        <taxon>Actinopterygii</taxon>
        <taxon>Neopterygii</taxon>
        <taxon>Teleostei</taxon>
        <taxon>Neoteleostei</taxon>
        <taxon>Acanthomorphata</taxon>
        <taxon>Ovalentaria</taxon>
        <taxon>Atherinomorphae</taxon>
        <taxon>Cyprinodontiformes</taxon>
        <taxon>Fundulidae</taxon>
        <taxon>Fundulus</taxon>
    </lineage>
</organism>
<dbReference type="GeneTree" id="ENSGT00940000165428"/>
<dbReference type="InterPro" id="IPR013783">
    <property type="entry name" value="Ig-like_fold"/>
</dbReference>
<evidence type="ECO:0000256" key="1">
    <source>
        <dbReference type="ARBA" id="ARBA00022729"/>
    </source>
</evidence>
<feature type="domain" description="Ig-like" evidence="5">
    <location>
        <begin position="78"/>
        <end position="167"/>
    </location>
</feature>
<feature type="domain" description="Ig-like" evidence="5">
    <location>
        <begin position="357"/>
        <end position="442"/>
    </location>
</feature>
<sequence>MYPGESISFTCTVDVATDWEYEWYHNGVIISSININTYRIDSVTHASSGEYQCLAKRLTLRTDKSVAASLKVSDPPTPILKLLSAWPDVFEKETLSFSCEVSSSEWTFTWQRDGTELQDNSRLIQNEKGSTLNILAVRLNDQGLYTCKAHLKHRRVSSDPSNSSTVSVYKSLPEPIVRKDRVFDPLYPGETVKLLCIVDVSSGWSYDWYKDGTNLHKTDKEITIILNLSDKGRYSCTARRGEKTLTGHSSNVTLNVEEIPVPLLKQKTQWLDVFPSEAVELSCMMKESSGWKFTWYQNTEGVPKDNVIISDMGDTLSITHASTVHRGNYRCSGTLDGRPVSSNRSSEVTLDVYESKPTVTLLQSPSDSVMHTGDQISFACHINVSSGWKYQWYKDKNSPLSSGIFHNISSAKTSDTGDYRCKVSRGEEPKIFESESQAVKLTIEERPKASIILLTGWSEVFSTDSLVLKCDIMDSLDTWNYTWFKEGEELPLLRSQKHKVTPQDDPGQSFYTCRGIRDGRPHYSIDSDPYKTKNLLLKRRILLSISGCLFFGIIAVFIGCIALRVLRKPVAADDKQVEDNLFLTMAQLKDRNDAPCPLVEYITDTDLNPPAKEGEENPTSCSETTPLSITSPEEQAVTTNGKETTENGSSMVSFLH</sequence>
<accession>A0A3Q2QCX0</accession>
<dbReference type="PANTHER" id="PTHR11481">
    <property type="entry name" value="IMMUNOGLOBULIN FC RECEPTOR"/>
    <property type="match status" value="1"/>
</dbReference>
<keyword evidence="7" id="KW-1185">Reference proteome</keyword>
<dbReference type="SUPFAM" id="SSF48726">
    <property type="entry name" value="Immunoglobulin"/>
    <property type="match status" value="5"/>
</dbReference>
<dbReference type="AlphaFoldDB" id="A0A3Q2QCX0"/>
<dbReference type="Ensembl" id="ENSFHET00000008550.1">
    <property type="protein sequence ID" value="ENSFHEP00000024137.1"/>
    <property type="gene ID" value="ENSFHEG00000005523.1"/>
</dbReference>
<feature type="domain" description="Ig-like" evidence="5">
    <location>
        <begin position="1"/>
        <end position="73"/>
    </location>
</feature>
<dbReference type="Pfam" id="PF13895">
    <property type="entry name" value="Ig_2"/>
    <property type="match status" value="1"/>
</dbReference>
<dbReference type="InterPro" id="IPR003599">
    <property type="entry name" value="Ig_sub"/>
</dbReference>
<evidence type="ECO:0000256" key="2">
    <source>
        <dbReference type="ARBA" id="ARBA00023157"/>
    </source>
</evidence>
<dbReference type="CDD" id="cd00096">
    <property type="entry name" value="Ig"/>
    <property type="match status" value="1"/>
</dbReference>
<dbReference type="PROSITE" id="PS50835">
    <property type="entry name" value="IG_LIKE"/>
    <property type="match status" value="6"/>
</dbReference>
<dbReference type="GO" id="GO:0006955">
    <property type="term" value="P:immune response"/>
    <property type="evidence" value="ECO:0007669"/>
    <property type="project" value="TreeGrafter"/>
</dbReference>
<dbReference type="GO" id="GO:0007166">
    <property type="term" value="P:cell surface receptor signaling pathway"/>
    <property type="evidence" value="ECO:0007669"/>
    <property type="project" value="TreeGrafter"/>
</dbReference>
<dbReference type="PANTHER" id="PTHR11481:SF112">
    <property type="entry name" value="FC RECEPTOR-LIKE PROTEIN 4-RELATED"/>
    <property type="match status" value="1"/>
</dbReference>
<reference evidence="6" key="1">
    <citation type="submission" date="2025-08" db="UniProtKB">
        <authorList>
            <consortium name="Ensembl"/>
        </authorList>
    </citation>
    <scope>IDENTIFICATION</scope>
</reference>
<keyword evidence="2" id="KW-1015">Disulfide bond</keyword>
<dbReference type="Gene3D" id="2.60.40.10">
    <property type="entry name" value="Immunoglobulins"/>
    <property type="match status" value="6"/>
</dbReference>
<dbReference type="InterPro" id="IPR050488">
    <property type="entry name" value="Ig_Fc_receptor"/>
</dbReference>
<dbReference type="InterPro" id="IPR036179">
    <property type="entry name" value="Ig-like_dom_sf"/>
</dbReference>